<keyword evidence="7" id="KW-1185">Reference proteome</keyword>
<dbReference type="EMBL" id="JRAA01000001">
    <property type="protein sequence ID" value="KHF25953.1"/>
    <property type="molecule type" value="Genomic_DNA"/>
</dbReference>
<gene>
    <name evidence="6" type="ORF">JV46_13760</name>
</gene>
<evidence type="ECO:0000256" key="4">
    <source>
        <dbReference type="SAM" id="SignalP"/>
    </source>
</evidence>
<evidence type="ECO:0000313" key="7">
    <source>
        <dbReference type="Proteomes" id="UP000030856"/>
    </source>
</evidence>
<dbReference type="OrthoDB" id="9794322at2"/>
<protein>
    <recommendedName>
        <fullName evidence="5">Cytochrome c domain-containing protein</fullName>
    </recommendedName>
</protein>
<dbReference type="SUPFAM" id="SSF46626">
    <property type="entry name" value="Cytochrome c"/>
    <property type="match status" value="1"/>
</dbReference>
<evidence type="ECO:0000256" key="1">
    <source>
        <dbReference type="ARBA" id="ARBA00022617"/>
    </source>
</evidence>
<organism evidence="6 7">
    <name type="scientific">Solemya velum gill symbiont</name>
    <dbReference type="NCBI Taxonomy" id="2340"/>
    <lineage>
        <taxon>Bacteria</taxon>
        <taxon>Pseudomonadati</taxon>
        <taxon>Pseudomonadota</taxon>
        <taxon>Gammaproteobacteria</taxon>
        <taxon>sulfur-oxidizing symbionts</taxon>
    </lineage>
</organism>
<sequence length="95" mass="10709">MIDLYQMKTIFLLLPATLLSAVLASCATNESKQPIDGATLFEDNCQRCHRYADDLREPKDFLKRAVHDGGRDMPSFQNVLTLEEEDALATYLSTL</sequence>
<dbReference type="Pfam" id="PF13442">
    <property type="entry name" value="Cytochrome_CBB3"/>
    <property type="match status" value="1"/>
</dbReference>
<keyword evidence="1" id="KW-0349">Heme</keyword>
<feature type="signal peptide" evidence="4">
    <location>
        <begin position="1"/>
        <end position="27"/>
    </location>
</feature>
<keyword evidence="2" id="KW-0479">Metal-binding</keyword>
<accession>A0A0B0H6Y9</accession>
<dbReference type="InterPro" id="IPR009056">
    <property type="entry name" value="Cyt_c-like_dom"/>
</dbReference>
<dbReference type="GO" id="GO:0009055">
    <property type="term" value="F:electron transfer activity"/>
    <property type="evidence" value="ECO:0007669"/>
    <property type="project" value="InterPro"/>
</dbReference>
<dbReference type="GO" id="GO:0020037">
    <property type="term" value="F:heme binding"/>
    <property type="evidence" value="ECO:0007669"/>
    <property type="project" value="InterPro"/>
</dbReference>
<dbReference type="GO" id="GO:0046872">
    <property type="term" value="F:metal ion binding"/>
    <property type="evidence" value="ECO:0007669"/>
    <property type="project" value="UniProtKB-KW"/>
</dbReference>
<comment type="caution">
    <text evidence="6">The sequence shown here is derived from an EMBL/GenBank/DDBJ whole genome shotgun (WGS) entry which is preliminary data.</text>
</comment>
<dbReference type="Gene3D" id="1.10.760.10">
    <property type="entry name" value="Cytochrome c-like domain"/>
    <property type="match status" value="1"/>
</dbReference>
<dbReference type="InterPro" id="IPR036909">
    <property type="entry name" value="Cyt_c-like_dom_sf"/>
</dbReference>
<keyword evidence="3" id="KW-0408">Iron</keyword>
<evidence type="ECO:0000259" key="5">
    <source>
        <dbReference type="Pfam" id="PF13442"/>
    </source>
</evidence>
<dbReference type="Proteomes" id="UP000030856">
    <property type="component" value="Unassembled WGS sequence"/>
</dbReference>
<evidence type="ECO:0000256" key="3">
    <source>
        <dbReference type="ARBA" id="ARBA00023004"/>
    </source>
</evidence>
<keyword evidence="4" id="KW-0732">Signal</keyword>
<proteinExistence type="predicted"/>
<evidence type="ECO:0000256" key="2">
    <source>
        <dbReference type="ARBA" id="ARBA00022723"/>
    </source>
</evidence>
<evidence type="ECO:0000313" key="6">
    <source>
        <dbReference type="EMBL" id="KHF25953.1"/>
    </source>
</evidence>
<dbReference type="AlphaFoldDB" id="A0A0B0H6Y9"/>
<reference evidence="6 7" key="1">
    <citation type="journal article" date="2014" name="BMC Genomics">
        <title>The genome of the intracellular bacterium of the coastal bivalve, Solemya velum: a blueprint for thriving in and out of symbiosis.</title>
        <authorList>
            <person name="Dmytrenko O."/>
            <person name="Russell S.L."/>
            <person name="Loo W.T."/>
            <person name="Fontanez K.M."/>
            <person name="Liao L."/>
            <person name="Roeselers G."/>
            <person name="Sharma R."/>
            <person name="Stewart F.J."/>
            <person name="Newton I.L."/>
            <person name="Woyke T."/>
            <person name="Wu D."/>
            <person name="Lang J.M."/>
            <person name="Eisen J.A."/>
            <person name="Cavanaugh C.M."/>
        </authorList>
    </citation>
    <scope>NUCLEOTIDE SEQUENCE [LARGE SCALE GENOMIC DNA]</scope>
    <source>
        <strain evidence="6 7">WH</strain>
    </source>
</reference>
<feature type="domain" description="Cytochrome c" evidence="5">
    <location>
        <begin position="36"/>
        <end position="92"/>
    </location>
</feature>
<name>A0A0B0H6Y9_SOVGS</name>
<feature type="chain" id="PRO_5002055289" description="Cytochrome c domain-containing protein" evidence="4">
    <location>
        <begin position="28"/>
        <end position="95"/>
    </location>
</feature>